<organism evidence="2 3">
    <name type="scientific">Liquidambar formosana</name>
    <name type="common">Formosan gum</name>
    <dbReference type="NCBI Taxonomy" id="63359"/>
    <lineage>
        <taxon>Eukaryota</taxon>
        <taxon>Viridiplantae</taxon>
        <taxon>Streptophyta</taxon>
        <taxon>Embryophyta</taxon>
        <taxon>Tracheophyta</taxon>
        <taxon>Spermatophyta</taxon>
        <taxon>Magnoliopsida</taxon>
        <taxon>eudicotyledons</taxon>
        <taxon>Gunneridae</taxon>
        <taxon>Pentapetalae</taxon>
        <taxon>Saxifragales</taxon>
        <taxon>Altingiaceae</taxon>
        <taxon>Liquidambar</taxon>
    </lineage>
</organism>
<name>A0AAP0RAY2_LIQFO</name>
<keyword evidence="3" id="KW-1185">Reference proteome</keyword>
<sequence>MTDPSAVVPDPFQIANLLHYSHVPQSLQISVDHMCMGFRVKEEEEKKEPTWQEEREQRDGAAFGIRRRGRHSSRLELLRDRIRRWRERKRQRGDERRRTADSRTGGEPATMVDDGGRNPKSRGRG</sequence>
<gene>
    <name evidence="2" type="ORF">L1049_018513</name>
</gene>
<dbReference type="EMBL" id="JBBPBK010000012">
    <property type="protein sequence ID" value="KAK9273703.1"/>
    <property type="molecule type" value="Genomic_DNA"/>
</dbReference>
<protein>
    <submittedName>
        <fullName evidence="2">Uncharacterized protein</fullName>
    </submittedName>
</protein>
<feature type="region of interest" description="Disordered" evidence="1">
    <location>
        <begin position="42"/>
        <end position="70"/>
    </location>
</feature>
<dbReference type="Proteomes" id="UP001415857">
    <property type="component" value="Unassembled WGS sequence"/>
</dbReference>
<dbReference type="AlphaFoldDB" id="A0AAP0RAY2"/>
<evidence type="ECO:0000313" key="3">
    <source>
        <dbReference type="Proteomes" id="UP001415857"/>
    </source>
</evidence>
<evidence type="ECO:0000313" key="2">
    <source>
        <dbReference type="EMBL" id="KAK9273703.1"/>
    </source>
</evidence>
<feature type="compositionally biased region" description="Basic and acidic residues" evidence="1">
    <location>
        <begin position="42"/>
        <end position="59"/>
    </location>
</feature>
<comment type="caution">
    <text evidence="2">The sequence shown here is derived from an EMBL/GenBank/DDBJ whole genome shotgun (WGS) entry which is preliminary data.</text>
</comment>
<reference evidence="2 3" key="1">
    <citation type="journal article" date="2024" name="Plant J.">
        <title>Genome sequences and population genomics reveal climatic adaptation and genomic divergence between two closely related sweetgum species.</title>
        <authorList>
            <person name="Xu W.Q."/>
            <person name="Ren C.Q."/>
            <person name="Zhang X.Y."/>
            <person name="Comes H.P."/>
            <person name="Liu X.H."/>
            <person name="Li Y.G."/>
            <person name="Kettle C.J."/>
            <person name="Jalonen R."/>
            <person name="Gaisberger H."/>
            <person name="Ma Y.Z."/>
            <person name="Qiu Y.X."/>
        </authorList>
    </citation>
    <scope>NUCLEOTIDE SEQUENCE [LARGE SCALE GENOMIC DNA]</scope>
    <source>
        <strain evidence="2">Hangzhou</strain>
    </source>
</reference>
<proteinExistence type="predicted"/>
<feature type="region of interest" description="Disordered" evidence="1">
    <location>
        <begin position="86"/>
        <end position="125"/>
    </location>
</feature>
<accession>A0AAP0RAY2</accession>
<feature type="compositionally biased region" description="Basic and acidic residues" evidence="1">
    <location>
        <begin position="92"/>
        <end position="101"/>
    </location>
</feature>
<evidence type="ECO:0000256" key="1">
    <source>
        <dbReference type="SAM" id="MobiDB-lite"/>
    </source>
</evidence>